<name>A0A9D1A027_9ACTN</name>
<protein>
    <submittedName>
        <fullName evidence="2">Molecular chaperone TorD family protein</fullName>
    </submittedName>
</protein>
<sequence>MTVTESLSTEDAAFIREIVAVNEGRAALYRVLAHYYFKELTAEEIEKVASQDFAGMDGGEALIAEGFADMKRYLEKRNTGTRQALAVDYAHTFLAAGNYESFAATPYESVFTSELGLLMQEARDEVYKCYCEEGIQPDESLRTPEDHLSFEFEFIACLLDRTNEALRRCDGDAALAYAEKNRFIPSRPSAELG</sequence>
<dbReference type="InterPro" id="IPR020945">
    <property type="entry name" value="DMSO/NO3_reduct_chaperone"/>
</dbReference>
<evidence type="ECO:0000313" key="3">
    <source>
        <dbReference type="Proteomes" id="UP000824261"/>
    </source>
</evidence>
<dbReference type="Pfam" id="PF02613">
    <property type="entry name" value="Nitrate_red_del"/>
    <property type="match status" value="1"/>
</dbReference>
<reference evidence="2" key="1">
    <citation type="submission" date="2020-10" db="EMBL/GenBank/DDBJ databases">
        <authorList>
            <person name="Gilroy R."/>
        </authorList>
    </citation>
    <scope>NUCLEOTIDE SEQUENCE</scope>
    <source>
        <strain evidence="2">ChiGjej1B1-2707</strain>
    </source>
</reference>
<gene>
    <name evidence="2" type="ORF">IAA69_05620</name>
</gene>
<proteinExistence type="predicted"/>
<dbReference type="PANTHER" id="PTHR34227:SF1">
    <property type="entry name" value="DIMETHYL SULFOXIDE REDUCTASE CHAPERONE-RELATED"/>
    <property type="match status" value="1"/>
</dbReference>
<reference evidence="2" key="2">
    <citation type="journal article" date="2021" name="PeerJ">
        <title>Extensive microbial diversity within the chicken gut microbiome revealed by metagenomics and culture.</title>
        <authorList>
            <person name="Gilroy R."/>
            <person name="Ravi A."/>
            <person name="Getino M."/>
            <person name="Pursley I."/>
            <person name="Horton D.L."/>
            <person name="Alikhan N.F."/>
            <person name="Baker D."/>
            <person name="Gharbi K."/>
            <person name="Hall N."/>
            <person name="Watson M."/>
            <person name="Adriaenssens E.M."/>
            <person name="Foster-Nyarko E."/>
            <person name="Jarju S."/>
            <person name="Secka A."/>
            <person name="Antonio M."/>
            <person name="Oren A."/>
            <person name="Chaudhuri R.R."/>
            <person name="La Ragione R."/>
            <person name="Hildebrand F."/>
            <person name="Pallen M.J."/>
        </authorList>
    </citation>
    <scope>NUCLEOTIDE SEQUENCE</scope>
    <source>
        <strain evidence="2">ChiGjej1B1-2707</strain>
    </source>
</reference>
<keyword evidence="1" id="KW-0143">Chaperone</keyword>
<dbReference type="AlphaFoldDB" id="A0A9D1A027"/>
<accession>A0A9D1A027</accession>
<dbReference type="InterPro" id="IPR050289">
    <property type="entry name" value="TorD/DmsD_chaperones"/>
</dbReference>
<organism evidence="2 3">
    <name type="scientific">Candidatus Aveggerthella stercoripullorum</name>
    <dbReference type="NCBI Taxonomy" id="2840688"/>
    <lineage>
        <taxon>Bacteria</taxon>
        <taxon>Bacillati</taxon>
        <taxon>Actinomycetota</taxon>
        <taxon>Coriobacteriia</taxon>
        <taxon>Eggerthellales</taxon>
        <taxon>Eggerthellaceae</taxon>
        <taxon>Eggerthellaceae incertae sedis</taxon>
        <taxon>Candidatus Aveggerthella</taxon>
    </lineage>
</organism>
<dbReference type="EMBL" id="DVGB01000068">
    <property type="protein sequence ID" value="HIR01725.1"/>
    <property type="molecule type" value="Genomic_DNA"/>
</dbReference>
<dbReference type="SUPFAM" id="SSF89155">
    <property type="entry name" value="TorD-like"/>
    <property type="match status" value="1"/>
</dbReference>
<evidence type="ECO:0000256" key="1">
    <source>
        <dbReference type="ARBA" id="ARBA00023186"/>
    </source>
</evidence>
<dbReference type="Gene3D" id="1.10.3480.10">
    <property type="entry name" value="TorD-like"/>
    <property type="match status" value="1"/>
</dbReference>
<dbReference type="PANTHER" id="PTHR34227">
    <property type="entry name" value="CHAPERONE PROTEIN YCDY"/>
    <property type="match status" value="1"/>
</dbReference>
<comment type="caution">
    <text evidence="2">The sequence shown here is derived from an EMBL/GenBank/DDBJ whole genome shotgun (WGS) entry which is preliminary data.</text>
</comment>
<dbReference type="Proteomes" id="UP000824261">
    <property type="component" value="Unassembled WGS sequence"/>
</dbReference>
<evidence type="ECO:0000313" key="2">
    <source>
        <dbReference type="EMBL" id="HIR01725.1"/>
    </source>
</evidence>
<dbReference type="InterPro" id="IPR036411">
    <property type="entry name" value="TorD-like_sf"/>
</dbReference>